<evidence type="ECO:0000256" key="1">
    <source>
        <dbReference type="ARBA" id="ARBA00022669"/>
    </source>
</evidence>
<keyword evidence="2" id="KW-1015">Disulfide bond</keyword>
<dbReference type="VEuPathDB" id="FungiDB:CCM_05467"/>
<dbReference type="PROSITE" id="PS50941">
    <property type="entry name" value="CHIT_BIND_I_2"/>
    <property type="match status" value="1"/>
</dbReference>
<organism evidence="4 5">
    <name type="scientific">Cordyceps militaris</name>
    <name type="common">Caterpillar fungus</name>
    <name type="synonym">Clavaria militaris</name>
    <dbReference type="NCBI Taxonomy" id="73501"/>
    <lineage>
        <taxon>Eukaryota</taxon>
        <taxon>Fungi</taxon>
        <taxon>Dikarya</taxon>
        <taxon>Ascomycota</taxon>
        <taxon>Pezizomycotina</taxon>
        <taxon>Sordariomycetes</taxon>
        <taxon>Hypocreomycetidae</taxon>
        <taxon>Hypocreales</taxon>
        <taxon>Cordycipitaceae</taxon>
        <taxon>Cordyceps</taxon>
    </lineage>
</organism>
<feature type="domain" description="Chitin-binding type-1" evidence="3">
    <location>
        <begin position="64"/>
        <end position="109"/>
    </location>
</feature>
<dbReference type="GO" id="GO:0008061">
    <property type="term" value="F:chitin binding"/>
    <property type="evidence" value="ECO:0007669"/>
    <property type="project" value="UniProtKB-UniRule"/>
</dbReference>
<dbReference type="InterPro" id="IPR001002">
    <property type="entry name" value="Chitin-bd_1"/>
</dbReference>
<name>A0A2H4SEK8_CORMI</name>
<reference evidence="4 5" key="1">
    <citation type="journal article" date="2017" name="BMC Genomics">
        <title>Chromosome level assembly and secondary metabolite potential of the parasitic fungus Cordyceps militaris.</title>
        <authorList>
            <person name="Kramer G.J."/>
            <person name="Nodwell J.R."/>
        </authorList>
    </citation>
    <scope>NUCLEOTIDE SEQUENCE [LARGE SCALE GENOMIC DNA]</scope>
    <source>
        <strain evidence="4 5">ATCC 34164</strain>
    </source>
</reference>
<proteinExistence type="predicted"/>
<accession>A0A2H4SEK8</accession>
<keyword evidence="1 2" id="KW-0147">Chitin-binding</keyword>
<evidence type="ECO:0000259" key="3">
    <source>
        <dbReference type="PROSITE" id="PS50941"/>
    </source>
</evidence>
<dbReference type="EMBL" id="CP023324">
    <property type="protein sequence ID" value="ATY61533.1"/>
    <property type="molecule type" value="Genomic_DNA"/>
</dbReference>
<evidence type="ECO:0000256" key="2">
    <source>
        <dbReference type="PROSITE-ProRule" id="PRU00261"/>
    </source>
</evidence>
<dbReference type="InterPro" id="IPR036861">
    <property type="entry name" value="Endochitinase-like_sf"/>
</dbReference>
<feature type="disulfide bond" evidence="2">
    <location>
        <begin position="83"/>
        <end position="97"/>
    </location>
</feature>
<gene>
    <name evidence="4" type="ORF">A9K55_008733</name>
</gene>
<comment type="caution">
    <text evidence="2">Lacks conserved residue(s) required for the propagation of feature annotation.</text>
</comment>
<dbReference type="Gene3D" id="3.30.60.10">
    <property type="entry name" value="Endochitinase-like"/>
    <property type="match status" value="1"/>
</dbReference>
<protein>
    <recommendedName>
        <fullName evidence="3">Chitin-binding type-1 domain-containing protein</fullName>
    </recommendedName>
</protein>
<dbReference type="Proteomes" id="UP000323067">
    <property type="component" value="Chromosome vii"/>
</dbReference>
<evidence type="ECO:0000313" key="4">
    <source>
        <dbReference type="EMBL" id="ATY61533.1"/>
    </source>
</evidence>
<dbReference type="AlphaFoldDB" id="A0A2H4SEK8"/>
<sequence length="219" mass="23600">MQRHRQTLLQLPEMDMWRYQVSNALVISGRPVTDYTFFTLHSEDCADGTCYEGWCSGDQAYSTDGTCGKAHGYRLCAGIQGSCCNFDGKCGNGTNYCATGVCQSGKCENLQKLAKLSIRDATLPWLTGTTPDGTCGGLQGYTCDVFVGGCCNKHGRCGSRDEDFWRMSTAPIYGCGTNGGQMGVTPDLSNPLYNTPEYKKSGAKPEGIVVKIVKAPKSS</sequence>
<dbReference type="VEuPathDB" id="FungiDB:A9K55_008733"/>
<evidence type="ECO:0000313" key="5">
    <source>
        <dbReference type="Proteomes" id="UP000323067"/>
    </source>
</evidence>